<dbReference type="Pfam" id="PF13411">
    <property type="entry name" value="MerR_1"/>
    <property type="match status" value="1"/>
</dbReference>
<evidence type="ECO:0000256" key="1">
    <source>
        <dbReference type="ARBA" id="ARBA00023125"/>
    </source>
</evidence>
<protein>
    <submittedName>
        <fullName evidence="3">Helix-turn-helix domain-containing protein</fullName>
    </submittedName>
</protein>
<organism evidence="3 4">
    <name type="scientific">Actinocorallia libanotica</name>
    <dbReference type="NCBI Taxonomy" id="46162"/>
    <lineage>
        <taxon>Bacteria</taxon>
        <taxon>Bacillati</taxon>
        <taxon>Actinomycetota</taxon>
        <taxon>Actinomycetes</taxon>
        <taxon>Streptosporangiales</taxon>
        <taxon>Thermomonosporaceae</taxon>
        <taxon>Actinocorallia</taxon>
    </lineage>
</organism>
<feature type="domain" description="HTH merR-type" evidence="2">
    <location>
        <begin position="5"/>
        <end position="74"/>
    </location>
</feature>
<dbReference type="EMBL" id="BAAAHH010000012">
    <property type="protein sequence ID" value="GAA0952885.1"/>
    <property type="molecule type" value="Genomic_DNA"/>
</dbReference>
<accession>A0ABP4BNY9</accession>
<sequence>MVERLYSISEVARLFDLSVPALRYYEEIGVIGSTSRKGRVRQYDRAALERLAYAQLWHQDGMMTLADTLAAMRAGSARDRHARIAAQREVVLERLQALQRAAAVLDHLLGCPQDDPLDCPVTGAYVRARVDAALAGLPFTDDFLLRGPPPAHPEDRTNR</sequence>
<name>A0ABP4BNY9_9ACTN</name>
<dbReference type="InterPro" id="IPR009061">
    <property type="entry name" value="DNA-bd_dom_put_sf"/>
</dbReference>
<evidence type="ECO:0000313" key="4">
    <source>
        <dbReference type="Proteomes" id="UP001500665"/>
    </source>
</evidence>
<dbReference type="Gene3D" id="1.10.1660.10">
    <property type="match status" value="1"/>
</dbReference>
<evidence type="ECO:0000259" key="2">
    <source>
        <dbReference type="PROSITE" id="PS50937"/>
    </source>
</evidence>
<dbReference type="PROSITE" id="PS50937">
    <property type="entry name" value="HTH_MERR_2"/>
    <property type="match status" value="1"/>
</dbReference>
<dbReference type="InterPro" id="IPR000551">
    <property type="entry name" value="MerR-type_HTH_dom"/>
</dbReference>
<evidence type="ECO:0000313" key="3">
    <source>
        <dbReference type="EMBL" id="GAA0952885.1"/>
    </source>
</evidence>
<reference evidence="4" key="1">
    <citation type="journal article" date="2019" name="Int. J. Syst. Evol. Microbiol.">
        <title>The Global Catalogue of Microorganisms (GCM) 10K type strain sequencing project: providing services to taxonomists for standard genome sequencing and annotation.</title>
        <authorList>
            <consortium name="The Broad Institute Genomics Platform"/>
            <consortium name="The Broad Institute Genome Sequencing Center for Infectious Disease"/>
            <person name="Wu L."/>
            <person name="Ma J."/>
        </authorList>
    </citation>
    <scope>NUCLEOTIDE SEQUENCE [LARGE SCALE GENOMIC DNA]</scope>
    <source>
        <strain evidence="4">JCM 10696</strain>
    </source>
</reference>
<gene>
    <name evidence="3" type="ORF">GCM10009550_34260</name>
</gene>
<dbReference type="RefSeq" id="WP_344241818.1">
    <property type="nucleotide sequence ID" value="NZ_BAAAHH010000012.1"/>
</dbReference>
<keyword evidence="4" id="KW-1185">Reference proteome</keyword>
<dbReference type="PANTHER" id="PTHR30204">
    <property type="entry name" value="REDOX-CYCLING DRUG-SENSING TRANSCRIPTIONAL ACTIVATOR SOXR"/>
    <property type="match status" value="1"/>
</dbReference>
<dbReference type="PANTHER" id="PTHR30204:SF97">
    <property type="entry name" value="MERR FAMILY REGULATORY PROTEIN"/>
    <property type="match status" value="1"/>
</dbReference>
<dbReference type="SUPFAM" id="SSF46955">
    <property type="entry name" value="Putative DNA-binding domain"/>
    <property type="match status" value="1"/>
</dbReference>
<keyword evidence="1" id="KW-0238">DNA-binding</keyword>
<comment type="caution">
    <text evidence="3">The sequence shown here is derived from an EMBL/GenBank/DDBJ whole genome shotgun (WGS) entry which is preliminary data.</text>
</comment>
<proteinExistence type="predicted"/>
<dbReference type="Proteomes" id="UP001500665">
    <property type="component" value="Unassembled WGS sequence"/>
</dbReference>
<dbReference type="SMART" id="SM00422">
    <property type="entry name" value="HTH_MERR"/>
    <property type="match status" value="1"/>
</dbReference>
<dbReference type="InterPro" id="IPR047057">
    <property type="entry name" value="MerR_fam"/>
</dbReference>